<dbReference type="OrthoDB" id="336747at2759"/>
<sequence>MFFVTFFEDFTVLKKIGKGKYAKVYKVKRKNSIDENYYAVKFLCKRPSETIQNQVEAVMNEILILRQLEHENCIKLYQVYEDNEGYYLVFDLLDFENTIQKQIDKIEDPKQLQEFIKEIMRQILNGLIYLHSKQIMHRDIKLQNIMLQNNENSFIVKIIDFGFAQFINKKYIFVHVGTPGYVAPEILQNQQDNNRYNEKCDMFSLGILFHLLLTGQHIFTGQQFIQILQKNKDLITLKQIVCF</sequence>
<keyword evidence="7" id="KW-1185">Reference proteome</keyword>
<dbReference type="PANTHER" id="PTHR44167:SF18">
    <property type="entry name" value="PROTEIN KINASE DOMAIN-CONTAINING PROTEIN"/>
    <property type="match status" value="1"/>
</dbReference>
<dbReference type="InterPro" id="IPR017441">
    <property type="entry name" value="Protein_kinase_ATP_BS"/>
</dbReference>
<reference evidence="6 7" key="1">
    <citation type="submission" date="2011-07" db="EMBL/GenBank/DDBJ databases">
        <authorList>
            <person name="Coyne R."/>
            <person name="Brami D."/>
            <person name="Johnson J."/>
            <person name="Hostetler J."/>
            <person name="Hannick L."/>
            <person name="Clark T."/>
            <person name="Cassidy-Hanley D."/>
            <person name="Inman J."/>
        </authorList>
    </citation>
    <scope>NUCLEOTIDE SEQUENCE [LARGE SCALE GENOMIC DNA]</scope>
    <source>
        <strain evidence="6 7">G5</strain>
    </source>
</reference>
<dbReference type="GO" id="GO:0005737">
    <property type="term" value="C:cytoplasm"/>
    <property type="evidence" value="ECO:0007669"/>
    <property type="project" value="TreeGrafter"/>
</dbReference>
<dbReference type="Pfam" id="PF00069">
    <property type="entry name" value="Pkinase"/>
    <property type="match status" value="1"/>
</dbReference>
<protein>
    <submittedName>
        <fullName evidence="6">Protein kinase domain protein</fullName>
        <ecNumber evidence="6">2.7.11.22</ecNumber>
    </submittedName>
</protein>
<keyword evidence="1 3" id="KW-0547">Nucleotide-binding</keyword>
<dbReference type="InterPro" id="IPR000719">
    <property type="entry name" value="Prot_kinase_dom"/>
</dbReference>
<dbReference type="AlphaFoldDB" id="G0QWW0"/>
<evidence type="ECO:0000313" key="6">
    <source>
        <dbReference type="EMBL" id="EGR30302.1"/>
    </source>
</evidence>
<dbReference type="Proteomes" id="UP000008983">
    <property type="component" value="Unassembled WGS sequence"/>
</dbReference>
<comment type="similarity">
    <text evidence="4">Belongs to the protein kinase superfamily.</text>
</comment>
<dbReference type="SMART" id="SM00220">
    <property type="entry name" value="S_TKc"/>
    <property type="match status" value="1"/>
</dbReference>
<evidence type="ECO:0000259" key="5">
    <source>
        <dbReference type="PROSITE" id="PS50011"/>
    </source>
</evidence>
<dbReference type="PROSITE" id="PS00108">
    <property type="entry name" value="PROTEIN_KINASE_ST"/>
    <property type="match status" value="1"/>
</dbReference>
<dbReference type="GO" id="GO:0004693">
    <property type="term" value="F:cyclin-dependent protein serine/threonine kinase activity"/>
    <property type="evidence" value="ECO:0007669"/>
    <property type="project" value="UniProtKB-EC"/>
</dbReference>
<evidence type="ECO:0000256" key="4">
    <source>
        <dbReference type="RuleBase" id="RU000304"/>
    </source>
</evidence>
<keyword evidence="2 3" id="KW-0067">ATP-binding</keyword>
<evidence type="ECO:0000256" key="3">
    <source>
        <dbReference type="PROSITE-ProRule" id="PRU10141"/>
    </source>
</evidence>
<dbReference type="InterPro" id="IPR008271">
    <property type="entry name" value="Ser/Thr_kinase_AS"/>
</dbReference>
<proteinExistence type="inferred from homology"/>
<dbReference type="PROSITE" id="PS00107">
    <property type="entry name" value="PROTEIN_KINASE_ATP"/>
    <property type="match status" value="1"/>
</dbReference>
<evidence type="ECO:0000256" key="1">
    <source>
        <dbReference type="ARBA" id="ARBA00022741"/>
    </source>
</evidence>
<dbReference type="OMA" id="SAPECVH"/>
<keyword evidence="4" id="KW-0723">Serine/threonine-protein kinase</keyword>
<dbReference type="eggNOG" id="KOG0615">
    <property type="taxonomic scope" value="Eukaryota"/>
</dbReference>
<dbReference type="Gene3D" id="1.10.510.10">
    <property type="entry name" value="Transferase(Phosphotransferase) domain 1"/>
    <property type="match status" value="1"/>
</dbReference>
<dbReference type="EC" id="2.7.11.22" evidence="6"/>
<dbReference type="PANTHER" id="PTHR44167">
    <property type="entry name" value="OVARIAN-SPECIFIC SERINE/THREONINE-PROTEIN KINASE LOK-RELATED"/>
    <property type="match status" value="1"/>
</dbReference>
<feature type="domain" description="Protein kinase" evidence="5">
    <location>
        <begin position="10"/>
        <end position="243"/>
    </location>
</feature>
<name>G0QWW0_ICHMU</name>
<dbReference type="EMBL" id="GL984018">
    <property type="protein sequence ID" value="EGR30302.1"/>
    <property type="molecule type" value="Genomic_DNA"/>
</dbReference>
<accession>G0QWW0</accession>
<dbReference type="GO" id="GO:0005634">
    <property type="term" value="C:nucleus"/>
    <property type="evidence" value="ECO:0007669"/>
    <property type="project" value="TreeGrafter"/>
</dbReference>
<dbReference type="InterPro" id="IPR011009">
    <property type="entry name" value="Kinase-like_dom_sf"/>
</dbReference>
<organism evidence="6 7">
    <name type="scientific">Ichthyophthirius multifiliis</name>
    <name type="common">White spot disease agent</name>
    <name type="synonym">Ich</name>
    <dbReference type="NCBI Taxonomy" id="5932"/>
    <lineage>
        <taxon>Eukaryota</taxon>
        <taxon>Sar</taxon>
        <taxon>Alveolata</taxon>
        <taxon>Ciliophora</taxon>
        <taxon>Intramacronucleata</taxon>
        <taxon>Oligohymenophorea</taxon>
        <taxon>Hymenostomatida</taxon>
        <taxon>Ophryoglenina</taxon>
        <taxon>Ichthyophthirius</taxon>
    </lineage>
</organism>
<dbReference type="STRING" id="857967.G0QWW0"/>
<dbReference type="Gene3D" id="3.30.200.20">
    <property type="entry name" value="Phosphorylase Kinase, domain 1"/>
    <property type="match status" value="1"/>
</dbReference>
<keyword evidence="6" id="KW-0418">Kinase</keyword>
<dbReference type="SUPFAM" id="SSF56112">
    <property type="entry name" value="Protein kinase-like (PK-like)"/>
    <property type="match status" value="1"/>
</dbReference>
<dbReference type="GO" id="GO:0005524">
    <property type="term" value="F:ATP binding"/>
    <property type="evidence" value="ECO:0007669"/>
    <property type="project" value="UniProtKB-UniRule"/>
</dbReference>
<dbReference type="InParanoid" id="G0QWW0"/>
<feature type="binding site" evidence="3">
    <location>
        <position position="41"/>
    </location>
    <ligand>
        <name>ATP</name>
        <dbReference type="ChEBI" id="CHEBI:30616"/>
    </ligand>
</feature>
<dbReference type="RefSeq" id="XP_004031889.1">
    <property type="nucleotide sequence ID" value="XM_004031841.1"/>
</dbReference>
<evidence type="ECO:0000313" key="7">
    <source>
        <dbReference type="Proteomes" id="UP000008983"/>
    </source>
</evidence>
<dbReference type="GO" id="GO:0044773">
    <property type="term" value="P:mitotic DNA damage checkpoint signaling"/>
    <property type="evidence" value="ECO:0007669"/>
    <property type="project" value="TreeGrafter"/>
</dbReference>
<keyword evidence="6" id="KW-0808">Transferase</keyword>
<gene>
    <name evidence="6" type="ORF">IMG5_135680</name>
</gene>
<evidence type="ECO:0000256" key="2">
    <source>
        <dbReference type="ARBA" id="ARBA00022840"/>
    </source>
</evidence>
<dbReference type="GeneID" id="14906412"/>
<dbReference type="PROSITE" id="PS50011">
    <property type="entry name" value="PROTEIN_KINASE_DOM"/>
    <property type="match status" value="1"/>
</dbReference>